<dbReference type="RefSeq" id="WP_158363714.1">
    <property type="nucleotide sequence ID" value="NZ_JAOQKC010000012.1"/>
</dbReference>
<keyword evidence="2" id="KW-1185">Reference proteome</keyword>
<dbReference type="Proteomes" id="UP001652461">
    <property type="component" value="Unassembled WGS sequence"/>
</dbReference>
<evidence type="ECO:0000313" key="1">
    <source>
        <dbReference type="EMBL" id="MCU6697258.1"/>
    </source>
</evidence>
<comment type="caution">
    <text evidence="1">The sequence shown here is derived from an EMBL/GenBank/DDBJ whole genome shotgun (WGS) entry which is preliminary data.</text>
</comment>
<organism evidence="1 2">
    <name type="scientific">Laedolimicola ammoniilytica</name>
    <dbReference type="NCBI Taxonomy" id="2981771"/>
    <lineage>
        <taxon>Bacteria</taxon>
        <taxon>Bacillati</taxon>
        <taxon>Bacillota</taxon>
        <taxon>Clostridia</taxon>
        <taxon>Lachnospirales</taxon>
        <taxon>Lachnospiraceae</taxon>
        <taxon>Laedolimicola</taxon>
    </lineage>
</organism>
<accession>A0ABT2RY91</accession>
<name>A0ABT2RY91_9FIRM</name>
<reference evidence="1 2" key="1">
    <citation type="journal article" date="2021" name="ISME Commun">
        <title>Automated analysis of genomic sequences facilitates high-throughput and comprehensive description of bacteria.</title>
        <authorList>
            <person name="Hitch T.C.A."/>
        </authorList>
    </citation>
    <scope>NUCLEOTIDE SEQUENCE [LARGE SCALE GENOMIC DNA]</scope>
    <source>
        <strain evidence="1 2">Sanger_04</strain>
    </source>
</reference>
<protein>
    <submittedName>
        <fullName evidence="1">Uncharacterized protein</fullName>
    </submittedName>
</protein>
<sequence length="87" mass="10126">MTVKEMKRFLDKFPEEQDVVVIAVRPQARKKYNVTGLVMLTELAYPVIGVELGAAHEFDEQERACAEADERTAQWSEHFKNRFNRIV</sequence>
<evidence type="ECO:0000313" key="2">
    <source>
        <dbReference type="Proteomes" id="UP001652461"/>
    </source>
</evidence>
<gene>
    <name evidence="1" type="ORF">OCV63_10155</name>
</gene>
<dbReference type="EMBL" id="JAOQKC010000012">
    <property type="protein sequence ID" value="MCU6697258.1"/>
    <property type="molecule type" value="Genomic_DNA"/>
</dbReference>
<proteinExistence type="predicted"/>